<dbReference type="PANTHER" id="PTHR21340:SF0">
    <property type="entry name" value="BIS(5'-NUCLEOSYL)-TETRAPHOSPHATASE [ASYMMETRICAL]"/>
    <property type="match status" value="1"/>
</dbReference>
<reference evidence="3" key="1">
    <citation type="submission" date="2018-05" db="EMBL/GenBank/DDBJ databases">
        <authorList>
            <person name="Lanie J.A."/>
            <person name="Ng W.-L."/>
            <person name="Kazmierczak K.M."/>
            <person name="Andrzejewski T.M."/>
            <person name="Davidsen T.M."/>
            <person name="Wayne K.J."/>
            <person name="Tettelin H."/>
            <person name="Glass J.I."/>
            <person name="Rusch D."/>
            <person name="Podicherti R."/>
            <person name="Tsui H.-C.T."/>
            <person name="Winkler M.E."/>
        </authorList>
    </citation>
    <scope>NUCLEOTIDE SEQUENCE</scope>
</reference>
<evidence type="ECO:0000313" key="3">
    <source>
        <dbReference type="EMBL" id="SVA24835.1"/>
    </source>
</evidence>
<evidence type="ECO:0000256" key="1">
    <source>
        <dbReference type="ARBA" id="ARBA00022801"/>
    </source>
</evidence>
<sequence length="150" mass="17794">MAQKIKTAGGVVIQDNRILFIKKNGRWDLPKGRLKKRGNRKSTAIREICEETGLKKKHLKLLQPLIPTYHHFKQNGKLFVKENFWFLVEYKGNPKAKLTPSRKEGITKCKWFELDKLMLALKDSRPMIHYLIVYVLNEPVYNKYRRNKKN</sequence>
<keyword evidence="1" id="KW-0378">Hydrolase</keyword>
<dbReference type="GO" id="GO:0006167">
    <property type="term" value="P:AMP biosynthetic process"/>
    <property type="evidence" value="ECO:0007669"/>
    <property type="project" value="TreeGrafter"/>
</dbReference>
<dbReference type="SUPFAM" id="SSF55811">
    <property type="entry name" value="Nudix"/>
    <property type="match status" value="1"/>
</dbReference>
<dbReference type="AlphaFoldDB" id="A0A381U9B9"/>
<dbReference type="PANTHER" id="PTHR21340">
    <property type="entry name" value="DIADENOSINE 5,5-P1,P4-TETRAPHOSPHATE PYROPHOSPHOHYDROLASE MUTT"/>
    <property type="match status" value="1"/>
</dbReference>
<dbReference type="InterPro" id="IPR000086">
    <property type="entry name" value="NUDIX_hydrolase_dom"/>
</dbReference>
<organism evidence="3">
    <name type="scientific">marine metagenome</name>
    <dbReference type="NCBI Taxonomy" id="408172"/>
    <lineage>
        <taxon>unclassified sequences</taxon>
        <taxon>metagenomes</taxon>
        <taxon>ecological metagenomes</taxon>
    </lineage>
</organism>
<evidence type="ECO:0000259" key="2">
    <source>
        <dbReference type="PROSITE" id="PS51462"/>
    </source>
</evidence>
<name>A0A381U9B9_9ZZZZ</name>
<dbReference type="InterPro" id="IPR051325">
    <property type="entry name" value="Nudix_hydrolase_domain"/>
</dbReference>
<feature type="domain" description="Nudix hydrolase" evidence="2">
    <location>
        <begin position="3"/>
        <end position="135"/>
    </location>
</feature>
<protein>
    <recommendedName>
        <fullName evidence="2">Nudix hydrolase domain-containing protein</fullName>
    </recommendedName>
</protein>
<dbReference type="CDD" id="cd03673">
    <property type="entry name" value="NUDIX_Ap6A_hydrolase"/>
    <property type="match status" value="1"/>
</dbReference>
<proteinExistence type="predicted"/>
<dbReference type="Pfam" id="PF00293">
    <property type="entry name" value="NUDIX"/>
    <property type="match status" value="1"/>
</dbReference>
<dbReference type="PROSITE" id="PS51462">
    <property type="entry name" value="NUDIX"/>
    <property type="match status" value="1"/>
</dbReference>
<gene>
    <name evidence="3" type="ORF">METZ01_LOCUS77689</name>
</gene>
<dbReference type="Gene3D" id="3.90.79.10">
    <property type="entry name" value="Nucleoside Triphosphate Pyrophosphohydrolase"/>
    <property type="match status" value="1"/>
</dbReference>
<dbReference type="GO" id="GO:0004081">
    <property type="term" value="F:bis(5'-nucleosyl)-tetraphosphatase (asymmetrical) activity"/>
    <property type="evidence" value="ECO:0007669"/>
    <property type="project" value="TreeGrafter"/>
</dbReference>
<accession>A0A381U9B9</accession>
<dbReference type="EMBL" id="UINC01005996">
    <property type="protein sequence ID" value="SVA24835.1"/>
    <property type="molecule type" value="Genomic_DNA"/>
</dbReference>
<dbReference type="GO" id="GO:0006754">
    <property type="term" value="P:ATP biosynthetic process"/>
    <property type="evidence" value="ECO:0007669"/>
    <property type="project" value="TreeGrafter"/>
</dbReference>
<dbReference type="InterPro" id="IPR015797">
    <property type="entry name" value="NUDIX_hydrolase-like_dom_sf"/>
</dbReference>